<dbReference type="InterPro" id="IPR016024">
    <property type="entry name" value="ARM-type_fold"/>
</dbReference>
<dbReference type="SUPFAM" id="SSF48371">
    <property type="entry name" value="ARM repeat"/>
    <property type="match status" value="1"/>
</dbReference>
<sequence length="2312" mass="249663">MTSSLAAQLANVRSLNAERLTSSASLVKHTSYLFPPKTAEQQDLFTVHALGSSGWTEMSSQDSTLLRWNNANLLFGEQSRSTDRLMLPKEDNEAIDTAVREFLHLAGPVLLSKAASKCLEWLVRRFRIHEFSVQDLLAAFLPYHDTQQFARMLAICKIDNLAHLQFLLSIKRSGQPLPAGVLHAALLAPASTTASLDLLRWIANLVSNDVSTQLGVQPHRALVNFWTSTLVQVCAARSHLDDRQHVAGLSKSTSNSKRSVKARAADAQTVLTVLLPAAVRVAGTAAYGQDAQVGGFMLLCTIAQSFPLSKEAVQGIFTSLAKLLAADALAAGPVLCRALVSSAIALCASPETVPSPLTMSSVAADRLIPNSLASLIVATPDASKSIPVLAKTYDSHAFLEQLLATLLARLPDDDSLQLLSTLLRARWLAAETLVQTLELVFCLRLDGKAAADTFEAGASFGKNQVQRQHAVQNRIQLLSAVRSERSESFDQALRTCTDKNRSTDQIEAVWRTMQAVLAVESGTSLEDAASGKLEGSTNILWLSIHSADASQRALALRQLYADVTNGRASAQDNMVQDALRSRIPDSSSDVLEALYSQPEALLEVFDARTLLDMVVEALTTQDNSADLVAQHLKFLLTEYLAQNEAEVDAVARRAVWPFLFQTERNAAAAKTVAQLLVQLKPEGVLSAVVGALDTSNENEDEDGHAAARNDAVAGAVAQHVAKATGDAKTQWTQFLVSRAHSGTVDALVTDETASLVLIHLAALLEGVEYAKLANTLVQRVVVPTFSTAAAPEEAELFTELSLQQILSASPHAAVLPHFYEHAGTLQSARLMASFLLIQLVRQAEVPDFGMLLAVKVTNQDEQSRKLLSSLYSIVNVSPLAAPLSKLLLQALLVRLGESVLPFLAAIWTDRRRQSKAVRLAAARHAGAYLRAHATSPQAEPRDFQVVVPALLVALGDEEPAVRMAAVTALECVLETARNAVSALAASSSSSKKKATEEADIFGFDVIYGEKASSDLQYVDLEALVFYLTQLLERKSGFRGDAAFLPRLHGDVLNVTRNDARKEIAHKHSVVCFLLSHLLCWHAVPIRLVLLQSLEAVHDASKLKMLLPLVQSVAGGNLASETESLPTAQDRETFLELLFSTYDATSRSTVEEPSTGAWSTLLDSLASPAQSRESLAVQKAALQSLRTAGLFSQLHQAMRQELYLHLATVIADPATPATPELAAALRELEVDAAVLVPVLSGLRDGITAKALDAPEAKRARTSLGTDEQFGRTCATLVAVLEAAVGRKLVRSSALVYELFEVLRVAVELHSGLLTPNAEQMLQLAMSCISNLLEGLPKPDGSVPADIVQSLRADTIVNAIKTSNNPQTFQHALLLLSRIANIAPEAVLHNVMPIFTFVGSTVLQRDDAFSFSVVENVLKSIVPALVASLKTSRHSAKAGTEATDEMSGDDKFALLCEARGFIRIFTDAATHVPRHRRQMFFRLLVDILGASDFSAAVAMLLVDRSAHKIVKQPRSDAEQTLQLPLAVVAPHSASIQLSALNEIWAELLRIWAHREETEMLSDEVFLDRAGSLDKEHIDLQSEPIRQIQALLLFVRQVLVSSTFADRIARLSPAKLGSKWESFLGSALELADLARASHPEIGALAVEALEAAMPHVPVDNVMRVVSTLVHDGDSKQSRTQSTARKTSGFSLFASRVAIMPADSAERSVVANFTPALLKAVTDVVLASLAGKTGKGNDDVNALRQSALDAIKIVANSAQASEHTALAAAIPVLVKLGKAGAKADVEAAVSNVTVPISARISVFSIARRLAGKLGPRLIPHVASLVPFCLSVVSDSAKRVSVADSDSEDSDDSDDDDDVDMEAVKGGAVNTNSASLRTGALDTIACLFGSVPTFMASYVGQIISLSVSPELKSAMASANGSSTASERSLNLVLSALIRKTPANDVFESSFKIWDATLAELVSQKSSDGDDSEDEDEEEEQHSVEKLVGIAEFLARALRQTDREAISKAYKGVYRFLLRALDVRRVRAWQLSSATLAKIEDSLINSTFIRLVMKLNEATFRPLFLRMFDWAVLDLVDDDEGSVAEQHGILARQVVLFKTFNALSETLRSLVSTYYGTLLDQVVELLDQFVKPSASLTAKDVALLGSLQHELWVQVLQSLRSSATHDEGVFWNPTRVSKLAPALFSQFALLPSSSSASARSTLFKVPATEFDALLSPLVVALLRNVNDESTLKLFNSSLLSKASSSRVANTKAIRLSATKLIAEMWRSQQEQLLALVPETIAQLSELLDDDDQDIVIHANEFRKHIEAVLGESIETYLT</sequence>
<evidence type="ECO:0000256" key="4">
    <source>
        <dbReference type="ARBA" id="ARBA00022517"/>
    </source>
</evidence>
<feature type="region of interest" description="Disordered" evidence="10">
    <location>
        <begin position="1836"/>
        <end position="1856"/>
    </location>
</feature>
<feature type="domain" description="BP28 C-terminal" evidence="11">
    <location>
        <begin position="1997"/>
        <end position="2164"/>
    </location>
</feature>
<dbReference type="InterPro" id="IPR021133">
    <property type="entry name" value="HEAT_type_2"/>
</dbReference>
<evidence type="ECO:0000256" key="1">
    <source>
        <dbReference type="ARBA" id="ARBA00004604"/>
    </source>
</evidence>
<dbReference type="Pfam" id="PF12397">
    <property type="entry name" value="U3snoRNP10"/>
    <property type="match status" value="1"/>
</dbReference>
<dbReference type="InterPro" id="IPR012954">
    <property type="entry name" value="BP28_C_dom"/>
</dbReference>
<dbReference type="InterPro" id="IPR056473">
    <property type="entry name" value="HEAT_Utp10/HEAT1"/>
</dbReference>
<dbReference type="FunCoup" id="A0A317XPU4">
    <property type="interactions" value="585"/>
</dbReference>
<keyword evidence="6 9" id="KW-0539">Nucleus</keyword>
<dbReference type="Gene3D" id="1.25.10.10">
    <property type="entry name" value="Leucine-rich Repeat Variant"/>
    <property type="match status" value="1"/>
</dbReference>
<dbReference type="Pfam" id="PF08146">
    <property type="entry name" value="BP28CT"/>
    <property type="match status" value="1"/>
</dbReference>
<evidence type="ECO:0000256" key="10">
    <source>
        <dbReference type="SAM" id="MobiDB-lite"/>
    </source>
</evidence>
<evidence type="ECO:0000256" key="7">
    <source>
        <dbReference type="ARBA" id="ARBA00023274"/>
    </source>
</evidence>
<feature type="compositionally biased region" description="Acidic residues" evidence="10">
    <location>
        <begin position="1840"/>
        <end position="1856"/>
    </location>
</feature>
<name>A0A317XPU4_9BASI</name>
<evidence type="ECO:0000256" key="3">
    <source>
        <dbReference type="ARBA" id="ARBA00015399"/>
    </source>
</evidence>
<dbReference type="InterPro" id="IPR011989">
    <property type="entry name" value="ARM-like"/>
</dbReference>
<gene>
    <name evidence="12" type="ORF">BCV70DRAFT_231923</name>
</gene>
<evidence type="ECO:0000256" key="8">
    <source>
        <dbReference type="PROSITE-ProRule" id="PRU00103"/>
    </source>
</evidence>
<keyword evidence="5 9" id="KW-0698">rRNA processing</keyword>
<feature type="region of interest" description="Disordered" evidence="10">
    <location>
        <begin position="1959"/>
        <end position="1978"/>
    </location>
</feature>
<dbReference type="OrthoDB" id="31183at2759"/>
<dbReference type="PROSITE" id="PS50077">
    <property type="entry name" value="HEAT_REPEAT"/>
    <property type="match status" value="1"/>
</dbReference>
<reference evidence="12 13" key="1">
    <citation type="journal article" date="2018" name="Mol. Biol. Evol.">
        <title>Broad Genomic Sampling Reveals a Smut Pathogenic Ancestry of the Fungal Clade Ustilaginomycotina.</title>
        <authorList>
            <person name="Kijpornyongpan T."/>
            <person name="Mondo S.J."/>
            <person name="Barry K."/>
            <person name="Sandor L."/>
            <person name="Lee J."/>
            <person name="Lipzen A."/>
            <person name="Pangilinan J."/>
            <person name="LaButti K."/>
            <person name="Hainaut M."/>
            <person name="Henrissat B."/>
            <person name="Grigoriev I.V."/>
            <person name="Spatafora J.W."/>
            <person name="Aime M.C."/>
        </authorList>
    </citation>
    <scope>NUCLEOTIDE SEQUENCE [LARGE SCALE GENOMIC DNA]</scope>
    <source>
        <strain evidence="12 13">MCA 3645</strain>
    </source>
</reference>
<evidence type="ECO:0000256" key="2">
    <source>
        <dbReference type="ARBA" id="ARBA00010559"/>
    </source>
</evidence>
<dbReference type="SMART" id="SM01036">
    <property type="entry name" value="BP28CT"/>
    <property type="match status" value="1"/>
</dbReference>
<feature type="repeat" description="HEAT" evidence="8">
    <location>
        <begin position="946"/>
        <end position="982"/>
    </location>
</feature>
<evidence type="ECO:0000256" key="6">
    <source>
        <dbReference type="ARBA" id="ARBA00023242"/>
    </source>
</evidence>
<evidence type="ECO:0000256" key="5">
    <source>
        <dbReference type="ARBA" id="ARBA00022552"/>
    </source>
</evidence>
<comment type="function">
    <text evidence="9">Involved in nucleolar processing of pre-18S ribosomal RNA.</text>
</comment>
<dbReference type="GO" id="GO:0032040">
    <property type="term" value="C:small-subunit processome"/>
    <property type="evidence" value="ECO:0007669"/>
    <property type="project" value="TreeGrafter"/>
</dbReference>
<comment type="subcellular location">
    <subcellularLocation>
        <location evidence="1 9">Nucleus</location>
        <location evidence="1 9">Nucleolus</location>
    </subcellularLocation>
</comment>
<dbReference type="GO" id="GO:0034455">
    <property type="term" value="C:t-UTP complex"/>
    <property type="evidence" value="ECO:0007669"/>
    <property type="project" value="TreeGrafter"/>
</dbReference>
<evidence type="ECO:0000259" key="11">
    <source>
        <dbReference type="SMART" id="SM01036"/>
    </source>
</evidence>
<evidence type="ECO:0000256" key="9">
    <source>
        <dbReference type="RuleBase" id="RU367065"/>
    </source>
</evidence>
<dbReference type="InParanoid" id="A0A317XPU4"/>
<proteinExistence type="inferred from homology"/>
<comment type="subunit">
    <text evidence="9">Component of the ribosomal small subunit (SSU) processome.</text>
</comment>
<dbReference type="Pfam" id="PF23243">
    <property type="entry name" value="HEAT_HEATR1"/>
    <property type="match status" value="1"/>
</dbReference>
<feature type="compositionally biased region" description="Acidic residues" evidence="10">
    <location>
        <begin position="1963"/>
        <end position="1974"/>
    </location>
</feature>
<keyword evidence="4 9" id="KW-0690">Ribosome biogenesis</keyword>
<dbReference type="GO" id="GO:0000462">
    <property type="term" value="P:maturation of SSU-rRNA from tricistronic rRNA transcript (SSU-rRNA, 5.8S rRNA, LSU-rRNA)"/>
    <property type="evidence" value="ECO:0007669"/>
    <property type="project" value="TreeGrafter"/>
</dbReference>
<dbReference type="STRING" id="1882483.A0A317XPU4"/>
<dbReference type="PANTHER" id="PTHR13457:SF1">
    <property type="entry name" value="HEAT REPEAT-CONTAINING PROTEIN 1"/>
    <property type="match status" value="1"/>
</dbReference>
<dbReference type="GO" id="GO:0045943">
    <property type="term" value="P:positive regulation of transcription by RNA polymerase I"/>
    <property type="evidence" value="ECO:0007669"/>
    <property type="project" value="TreeGrafter"/>
</dbReference>
<dbReference type="GO" id="GO:0030686">
    <property type="term" value="C:90S preribosome"/>
    <property type="evidence" value="ECO:0007669"/>
    <property type="project" value="TreeGrafter"/>
</dbReference>
<dbReference type="InterPro" id="IPR040191">
    <property type="entry name" value="UTP10"/>
</dbReference>
<keyword evidence="13" id="KW-1185">Reference proteome</keyword>
<dbReference type="InterPro" id="IPR022125">
    <property type="entry name" value="U3snoRNP10_N"/>
</dbReference>
<evidence type="ECO:0000313" key="12">
    <source>
        <dbReference type="EMBL" id="PWZ00315.1"/>
    </source>
</evidence>
<organism evidence="12 13">
    <name type="scientific">Testicularia cyperi</name>
    <dbReference type="NCBI Taxonomy" id="1882483"/>
    <lineage>
        <taxon>Eukaryota</taxon>
        <taxon>Fungi</taxon>
        <taxon>Dikarya</taxon>
        <taxon>Basidiomycota</taxon>
        <taxon>Ustilaginomycotina</taxon>
        <taxon>Ustilaginomycetes</taxon>
        <taxon>Ustilaginales</taxon>
        <taxon>Anthracoideaceae</taxon>
        <taxon>Testicularia</taxon>
    </lineage>
</organism>
<evidence type="ECO:0000313" key="13">
    <source>
        <dbReference type="Proteomes" id="UP000246740"/>
    </source>
</evidence>
<dbReference type="EMBL" id="KZ819193">
    <property type="protein sequence ID" value="PWZ00315.1"/>
    <property type="molecule type" value="Genomic_DNA"/>
</dbReference>
<protein>
    <recommendedName>
        <fullName evidence="3 9">U3 small nucleolar RNA-associated protein 10</fullName>
    </recommendedName>
</protein>
<dbReference type="PANTHER" id="PTHR13457">
    <property type="entry name" value="BAP28"/>
    <property type="match status" value="1"/>
</dbReference>
<accession>A0A317XPU4</accession>
<keyword evidence="7 9" id="KW-0687">Ribonucleoprotein</keyword>
<comment type="similarity">
    <text evidence="2 9">Belongs to the HEATR1/UTP10 family.</text>
</comment>
<dbReference type="GO" id="GO:0030515">
    <property type="term" value="F:snoRNA binding"/>
    <property type="evidence" value="ECO:0007669"/>
    <property type="project" value="TreeGrafter"/>
</dbReference>
<dbReference type="Proteomes" id="UP000246740">
    <property type="component" value="Unassembled WGS sequence"/>
</dbReference>